<comment type="similarity">
    <text evidence="1">Belongs to the pseudouridine synthase RluA family.</text>
</comment>
<keyword evidence="2" id="KW-0732">Signal</keyword>
<dbReference type="Gene3D" id="3.30.2350.10">
    <property type="entry name" value="Pseudouridine synthase"/>
    <property type="match status" value="1"/>
</dbReference>
<dbReference type="Proteomes" id="UP001162640">
    <property type="component" value="Unassembled WGS sequence"/>
</dbReference>
<dbReference type="InterPro" id="IPR020103">
    <property type="entry name" value="PsdUridine_synth_cat_dom_sf"/>
</dbReference>
<organism evidence="4 5">
    <name type="scientific">Triparma laevis f. inornata</name>
    <dbReference type="NCBI Taxonomy" id="1714386"/>
    <lineage>
        <taxon>Eukaryota</taxon>
        <taxon>Sar</taxon>
        <taxon>Stramenopiles</taxon>
        <taxon>Ochrophyta</taxon>
        <taxon>Bolidophyceae</taxon>
        <taxon>Parmales</taxon>
        <taxon>Triparmaceae</taxon>
        <taxon>Triparma</taxon>
    </lineage>
</organism>
<dbReference type="Pfam" id="PF00849">
    <property type="entry name" value="PseudoU_synth_2"/>
    <property type="match status" value="1"/>
</dbReference>
<name>A0A9W7ART7_9STRA</name>
<dbReference type="InterPro" id="IPR006145">
    <property type="entry name" value="PsdUridine_synth_RsuA/RluA"/>
</dbReference>
<evidence type="ECO:0000313" key="4">
    <source>
        <dbReference type="EMBL" id="GMH72775.1"/>
    </source>
</evidence>
<protein>
    <recommendedName>
        <fullName evidence="3">Pseudouridine synthase RsuA/RluA-like domain-containing protein</fullName>
    </recommendedName>
</protein>
<dbReference type="SUPFAM" id="SSF55120">
    <property type="entry name" value="Pseudouridine synthase"/>
    <property type="match status" value="1"/>
</dbReference>
<evidence type="ECO:0000259" key="3">
    <source>
        <dbReference type="Pfam" id="PF00849"/>
    </source>
</evidence>
<dbReference type="GO" id="GO:0009982">
    <property type="term" value="F:pseudouridine synthase activity"/>
    <property type="evidence" value="ECO:0007669"/>
    <property type="project" value="InterPro"/>
</dbReference>
<feature type="signal peptide" evidence="2">
    <location>
        <begin position="1"/>
        <end position="24"/>
    </location>
</feature>
<evidence type="ECO:0000256" key="1">
    <source>
        <dbReference type="ARBA" id="ARBA00010876"/>
    </source>
</evidence>
<evidence type="ECO:0000256" key="2">
    <source>
        <dbReference type="SAM" id="SignalP"/>
    </source>
</evidence>
<accession>A0A9W7ART7</accession>
<feature type="domain" description="Pseudouridine synthase RsuA/RluA-like" evidence="3">
    <location>
        <begin position="43"/>
        <end position="216"/>
    </location>
</feature>
<dbReference type="InterPro" id="IPR050188">
    <property type="entry name" value="RluA_PseudoU_synthase"/>
</dbReference>
<reference evidence="5" key="1">
    <citation type="journal article" date="2023" name="Commun. Biol.">
        <title>Genome analysis of Parmales, the sister group of diatoms, reveals the evolutionary specialization of diatoms from phago-mixotrophs to photoautotrophs.</title>
        <authorList>
            <person name="Ban H."/>
            <person name="Sato S."/>
            <person name="Yoshikawa S."/>
            <person name="Yamada K."/>
            <person name="Nakamura Y."/>
            <person name="Ichinomiya M."/>
            <person name="Sato N."/>
            <person name="Blanc-Mathieu R."/>
            <person name="Endo H."/>
            <person name="Kuwata A."/>
            <person name="Ogata H."/>
        </authorList>
    </citation>
    <scope>NUCLEOTIDE SEQUENCE [LARGE SCALE GENOMIC DNA]</scope>
</reference>
<dbReference type="GO" id="GO:0000455">
    <property type="term" value="P:enzyme-directed rRNA pseudouridine synthesis"/>
    <property type="evidence" value="ECO:0007669"/>
    <property type="project" value="TreeGrafter"/>
</dbReference>
<feature type="chain" id="PRO_5040829424" description="Pseudouridine synthase RsuA/RluA-like domain-containing protein" evidence="2">
    <location>
        <begin position="25"/>
        <end position="264"/>
    </location>
</feature>
<sequence>MPPRCLRAISCLLVLTSFAPFASPYSYTPPPEPGFTVLTRLNDFMIVDKSSGLLTVPGKQDDMSDCLLSRVQAEYGGEWRNVHRLDRDTSGCVAFARNKMIGEASRTFMRKSESVNESVKGGEISVTGSDGGDVEKRYVAKVHGIVEKDSGRISIPIGKEKVTDDGNSFNRWALGDHTEKARVAITDYSVIERLEDATLLHCVPLTGRGHQLRLHLGFLGHPIIGDGLHGLEGDEAERLMLHAELLVMRVGGGLVRGECAAPFV</sequence>
<dbReference type="PANTHER" id="PTHR21600:SF87">
    <property type="entry name" value="RNA PSEUDOURIDYLATE SYNTHASE DOMAIN-CONTAINING PROTEIN 1"/>
    <property type="match status" value="1"/>
</dbReference>
<dbReference type="AlphaFoldDB" id="A0A9W7ART7"/>
<dbReference type="EMBL" id="BLQM01000179">
    <property type="protein sequence ID" value="GMH72775.1"/>
    <property type="molecule type" value="Genomic_DNA"/>
</dbReference>
<dbReference type="PANTHER" id="PTHR21600">
    <property type="entry name" value="MITOCHONDRIAL RNA PSEUDOURIDINE SYNTHASE"/>
    <property type="match status" value="1"/>
</dbReference>
<comment type="caution">
    <text evidence="4">The sequence shown here is derived from an EMBL/GenBank/DDBJ whole genome shotgun (WGS) entry which is preliminary data.</text>
</comment>
<gene>
    <name evidence="4" type="ORF">TL16_g06003</name>
</gene>
<dbReference type="GO" id="GO:0003723">
    <property type="term" value="F:RNA binding"/>
    <property type="evidence" value="ECO:0007669"/>
    <property type="project" value="InterPro"/>
</dbReference>
<proteinExistence type="inferred from homology"/>
<dbReference type="CDD" id="cd02869">
    <property type="entry name" value="PseudoU_synth_RluA_like"/>
    <property type="match status" value="1"/>
</dbReference>
<evidence type="ECO:0000313" key="5">
    <source>
        <dbReference type="Proteomes" id="UP001162640"/>
    </source>
</evidence>